<evidence type="ECO:0000259" key="2">
    <source>
        <dbReference type="PROSITE" id="PS50097"/>
    </source>
</evidence>
<dbReference type="InterPro" id="IPR000210">
    <property type="entry name" value="BTB/POZ_dom"/>
</dbReference>
<reference evidence="3 4" key="1">
    <citation type="submission" date="2014-04" db="EMBL/GenBank/DDBJ databases">
        <authorList>
            <consortium name="DOE Joint Genome Institute"/>
            <person name="Kuo A."/>
            <person name="Girlanda M."/>
            <person name="Perotto S."/>
            <person name="Kohler A."/>
            <person name="Nagy L.G."/>
            <person name="Floudas D."/>
            <person name="Copeland A."/>
            <person name="Barry K.W."/>
            <person name="Cichocki N."/>
            <person name="Veneault-Fourrey C."/>
            <person name="LaButti K."/>
            <person name="Lindquist E.A."/>
            <person name="Lipzen A."/>
            <person name="Lundell T."/>
            <person name="Morin E."/>
            <person name="Murat C."/>
            <person name="Sun H."/>
            <person name="Tunlid A."/>
            <person name="Henrissat B."/>
            <person name="Grigoriev I.V."/>
            <person name="Hibbett D.S."/>
            <person name="Martin F."/>
            <person name="Nordberg H.P."/>
            <person name="Cantor M.N."/>
            <person name="Hua S.X."/>
        </authorList>
    </citation>
    <scope>NUCLEOTIDE SEQUENCE [LARGE SCALE GENOMIC DNA]</scope>
    <source>
        <strain evidence="3 4">MUT 4182</strain>
    </source>
</reference>
<evidence type="ECO:0000256" key="1">
    <source>
        <dbReference type="SAM" id="MobiDB-lite"/>
    </source>
</evidence>
<dbReference type="EMBL" id="KN823053">
    <property type="protein sequence ID" value="KIO24823.1"/>
    <property type="molecule type" value="Genomic_DNA"/>
</dbReference>
<protein>
    <recommendedName>
        <fullName evidence="2">BTB domain-containing protein</fullName>
    </recommendedName>
</protein>
<feature type="domain" description="BTB" evidence="2">
    <location>
        <begin position="1"/>
        <end position="61"/>
    </location>
</feature>
<dbReference type="OrthoDB" id="3357985at2759"/>
<organism evidence="3 4">
    <name type="scientific">Tulasnella calospora MUT 4182</name>
    <dbReference type="NCBI Taxonomy" id="1051891"/>
    <lineage>
        <taxon>Eukaryota</taxon>
        <taxon>Fungi</taxon>
        <taxon>Dikarya</taxon>
        <taxon>Basidiomycota</taxon>
        <taxon>Agaricomycotina</taxon>
        <taxon>Agaricomycetes</taxon>
        <taxon>Cantharellales</taxon>
        <taxon>Tulasnellaceae</taxon>
        <taxon>Tulasnella</taxon>
    </lineage>
</organism>
<name>A0A0C3KTN1_9AGAM</name>
<gene>
    <name evidence="3" type="ORF">M407DRAFT_40701</name>
</gene>
<dbReference type="AlphaFoldDB" id="A0A0C3KTN1"/>
<evidence type="ECO:0000313" key="4">
    <source>
        <dbReference type="Proteomes" id="UP000054248"/>
    </source>
</evidence>
<dbReference type="Pfam" id="PF00651">
    <property type="entry name" value="BTB"/>
    <property type="match status" value="1"/>
</dbReference>
<dbReference type="Proteomes" id="UP000054248">
    <property type="component" value="Unassembled WGS sequence"/>
</dbReference>
<feature type="non-terminal residue" evidence="3">
    <location>
        <position position="61"/>
    </location>
</feature>
<accession>A0A0C3KTN1</accession>
<dbReference type="PROSITE" id="PS50097">
    <property type="entry name" value="BTB"/>
    <property type="match status" value="1"/>
</dbReference>
<dbReference type="Gene3D" id="3.30.710.10">
    <property type="entry name" value="Potassium Channel Kv1.1, Chain A"/>
    <property type="match status" value="1"/>
</dbReference>
<dbReference type="HOGENOM" id="CLU_188781_0_0_1"/>
<evidence type="ECO:0000313" key="3">
    <source>
        <dbReference type="EMBL" id="KIO24823.1"/>
    </source>
</evidence>
<proteinExistence type="predicted"/>
<keyword evidence="4" id="KW-1185">Reference proteome</keyword>
<feature type="region of interest" description="Disordered" evidence="1">
    <location>
        <begin position="40"/>
        <end position="61"/>
    </location>
</feature>
<dbReference type="InterPro" id="IPR011333">
    <property type="entry name" value="SKP1/BTB/POZ_sf"/>
</dbReference>
<sequence>DCILQTPDGTEFKVVKAILYLGSTIFRDMFDIPQASNASENQADLPVVPVEEDSETMQTLL</sequence>
<reference evidence="4" key="2">
    <citation type="submission" date="2015-01" db="EMBL/GenBank/DDBJ databases">
        <title>Evolutionary Origins and Diversification of the Mycorrhizal Mutualists.</title>
        <authorList>
            <consortium name="DOE Joint Genome Institute"/>
            <consortium name="Mycorrhizal Genomics Consortium"/>
            <person name="Kohler A."/>
            <person name="Kuo A."/>
            <person name="Nagy L.G."/>
            <person name="Floudas D."/>
            <person name="Copeland A."/>
            <person name="Barry K.W."/>
            <person name="Cichocki N."/>
            <person name="Veneault-Fourrey C."/>
            <person name="LaButti K."/>
            <person name="Lindquist E.A."/>
            <person name="Lipzen A."/>
            <person name="Lundell T."/>
            <person name="Morin E."/>
            <person name="Murat C."/>
            <person name="Riley R."/>
            <person name="Ohm R."/>
            <person name="Sun H."/>
            <person name="Tunlid A."/>
            <person name="Henrissat B."/>
            <person name="Grigoriev I.V."/>
            <person name="Hibbett D.S."/>
            <person name="Martin F."/>
        </authorList>
    </citation>
    <scope>NUCLEOTIDE SEQUENCE [LARGE SCALE GENOMIC DNA]</scope>
    <source>
        <strain evidence="4">MUT 4182</strain>
    </source>
</reference>
<feature type="non-terminal residue" evidence="3">
    <location>
        <position position="1"/>
    </location>
</feature>